<evidence type="ECO:0000313" key="1">
    <source>
        <dbReference type="EMBL" id="GAA3380660.1"/>
    </source>
</evidence>
<evidence type="ECO:0000313" key="2">
    <source>
        <dbReference type="Proteomes" id="UP001499990"/>
    </source>
</evidence>
<name>A0ABP6SMZ5_9ACTN</name>
<organism evidence="1 2">
    <name type="scientific">Streptomyces sannanensis</name>
    <dbReference type="NCBI Taxonomy" id="285536"/>
    <lineage>
        <taxon>Bacteria</taxon>
        <taxon>Bacillati</taxon>
        <taxon>Actinomycetota</taxon>
        <taxon>Actinomycetes</taxon>
        <taxon>Kitasatosporales</taxon>
        <taxon>Streptomycetaceae</taxon>
        <taxon>Streptomyces</taxon>
    </lineage>
</organism>
<protein>
    <submittedName>
        <fullName evidence="1">Uncharacterized protein</fullName>
    </submittedName>
</protein>
<accession>A0ABP6SMZ5</accession>
<proteinExistence type="predicted"/>
<reference evidence="2" key="1">
    <citation type="journal article" date="2019" name="Int. J. Syst. Evol. Microbiol.">
        <title>The Global Catalogue of Microorganisms (GCM) 10K type strain sequencing project: providing services to taxonomists for standard genome sequencing and annotation.</title>
        <authorList>
            <consortium name="The Broad Institute Genomics Platform"/>
            <consortium name="The Broad Institute Genome Sequencing Center for Infectious Disease"/>
            <person name="Wu L."/>
            <person name="Ma J."/>
        </authorList>
    </citation>
    <scope>NUCLEOTIDE SEQUENCE [LARGE SCALE GENOMIC DNA]</scope>
    <source>
        <strain evidence="2">JCM 9651</strain>
    </source>
</reference>
<dbReference type="EMBL" id="BAAAYL010000002">
    <property type="protein sequence ID" value="GAA3380660.1"/>
    <property type="molecule type" value="Genomic_DNA"/>
</dbReference>
<gene>
    <name evidence="1" type="ORF">GCM10020367_68840</name>
</gene>
<dbReference type="Proteomes" id="UP001499990">
    <property type="component" value="Unassembled WGS sequence"/>
</dbReference>
<keyword evidence="2" id="KW-1185">Reference proteome</keyword>
<comment type="caution">
    <text evidence="1">The sequence shown here is derived from an EMBL/GenBank/DDBJ whole genome shotgun (WGS) entry which is preliminary data.</text>
</comment>
<sequence length="51" mass="5249">MWPTPARPATDDKVRAAVVALVDDLHSAMSTDPAFAESAALAMRAGPIGKA</sequence>